<dbReference type="NCBIfam" id="TIGR02551">
    <property type="entry name" value="SpaO_YscQ"/>
    <property type="match status" value="1"/>
</dbReference>
<dbReference type="Proteomes" id="UP000199664">
    <property type="component" value="Unassembled WGS sequence"/>
</dbReference>
<dbReference type="OrthoDB" id="9801534at2"/>
<dbReference type="SUPFAM" id="SSF101801">
    <property type="entry name" value="Surface presentation of antigens (SPOA)"/>
    <property type="match status" value="1"/>
</dbReference>
<dbReference type="Gene3D" id="2.30.330.10">
    <property type="entry name" value="SpoA-like"/>
    <property type="match status" value="2"/>
</dbReference>
<evidence type="ECO:0000313" key="3">
    <source>
        <dbReference type="EMBL" id="SEM59025.1"/>
    </source>
</evidence>
<dbReference type="GO" id="GO:0071978">
    <property type="term" value="P:bacterial-type flagellum-dependent swarming motility"/>
    <property type="evidence" value="ECO:0007669"/>
    <property type="project" value="TreeGrafter"/>
</dbReference>
<keyword evidence="4" id="KW-1185">Reference proteome</keyword>
<dbReference type="PANTHER" id="PTHR30034">
    <property type="entry name" value="FLAGELLAR MOTOR SWITCH PROTEIN FLIM"/>
    <property type="match status" value="1"/>
</dbReference>
<dbReference type="EMBL" id="FOAN01000015">
    <property type="protein sequence ID" value="SEM59025.1"/>
    <property type="molecule type" value="Genomic_DNA"/>
</dbReference>
<dbReference type="STRING" id="1036779.SAMN04515666_11514"/>
<evidence type="ECO:0000259" key="2">
    <source>
        <dbReference type="Pfam" id="PF01052"/>
    </source>
</evidence>
<evidence type="ECO:0000313" key="4">
    <source>
        <dbReference type="Proteomes" id="UP000199664"/>
    </source>
</evidence>
<feature type="domain" description="Flagellar motor switch protein FliN-like C-terminal" evidence="2">
    <location>
        <begin position="283"/>
        <end position="351"/>
    </location>
</feature>
<protein>
    <submittedName>
        <fullName evidence="3">Type III secretion system apparatus protein YscQ/HrcQ</fullName>
    </submittedName>
</protein>
<dbReference type="GO" id="GO:0030254">
    <property type="term" value="P:protein secretion by the type III secretion system"/>
    <property type="evidence" value="ECO:0007669"/>
    <property type="project" value="InterPro"/>
</dbReference>
<evidence type="ECO:0000256" key="1">
    <source>
        <dbReference type="ARBA" id="ARBA00009226"/>
    </source>
</evidence>
<name>A0A1H7ZL31_9HYPH</name>
<dbReference type="InterPro" id="IPR013385">
    <property type="entry name" value="T3SS_SpaO/YscQ/SpaO"/>
</dbReference>
<gene>
    <name evidence="3" type="ORF">SAMN04515666_11514</name>
</gene>
<accession>A0A1H7ZL31</accession>
<dbReference type="InterPro" id="IPR001172">
    <property type="entry name" value="FliN_T3SS_HrcQb"/>
</dbReference>
<dbReference type="PANTHER" id="PTHR30034:SF6">
    <property type="entry name" value="YOP PROTEINS TRANSLOCATION PROTEIN Q"/>
    <property type="match status" value="1"/>
</dbReference>
<dbReference type="PRINTS" id="PR00956">
    <property type="entry name" value="FLGMOTORFLIN"/>
</dbReference>
<reference evidence="4" key="1">
    <citation type="submission" date="2016-10" db="EMBL/GenBank/DDBJ databases">
        <authorList>
            <person name="Varghese N."/>
            <person name="Submissions S."/>
        </authorList>
    </citation>
    <scope>NUCLEOTIDE SEQUENCE [LARGE SCALE GENOMIC DNA]</scope>
    <source>
        <strain evidence="4">LMG 26383,CCUG 61248,R- 45681</strain>
    </source>
</reference>
<dbReference type="Pfam" id="PF01052">
    <property type="entry name" value="FliMN_C"/>
    <property type="match status" value="1"/>
</dbReference>
<dbReference type="AlphaFoldDB" id="A0A1H7ZL31"/>
<dbReference type="InterPro" id="IPR001543">
    <property type="entry name" value="FliN-like_C"/>
</dbReference>
<comment type="similarity">
    <text evidence="1">Belongs to the FliN/MopA/SpaO family.</text>
</comment>
<dbReference type="InterPro" id="IPR036429">
    <property type="entry name" value="SpoA-like_sf"/>
</dbReference>
<dbReference type="GO" id="GO:0050918">
    <property type="term" value="P:positive chemotaxis"/>
    <property type="evidence" value="ECO:0007669"/>
    <property type="project" value="TreeGrafter"/>
</dbReference>
<dbReference type="GO" id="GO:0009425">
    <property type="term" value="C:bacterial-type flagellum basal body"/>
    <property type="evidence" value="ECO:0007669"/>
    <property type="project" value="InterPro"/>
</dbReference>
<proteinExistence type="inferred from homology"/>
<organism evidence="3 4">
    <name type="scientific">Bosea lupini</name>
    <dbReference type="NCBI Taxonomy" id="1036779"/>
    <lineage>
        <taxon>Bacteria</taxon>
        <taxon>Pseudomonadati</taxon>
        <taxon>Pseudomonadota</taxon>
        <taxon>Alphaproteobacteria</taxon>
        <taxon>Hyphomicrobiales</taxon>
        <taxon>Boseaceae</taxon>
        <taxon>Bosea</taxon>
    </lineage>
</organism>
<sequence>MKADVPLAGRSAMARDDAHALAYPAVALRDVGPINRFHGSRWRLSLQLAGRELLLAAATRLPRTTERDCLRLSLAIGSEEAQLLVPPRLVEAALTSFGPQAVTAKLGPDRAALLIEAVFADAFAGLEAHLGEAAELRAPSSTAGSDGLRLAVSVALADAALEIGAIAGPAHLLARLVALLPADGEPPGWIDPIPVPLSLRHAETRIELRDLRRARPGDALLFDRYLPAGQACLLAGGRLIAPVAMESDMAHLRAPLVRARSSQWEWLMDDLQDAAGADEAEVLDDLPMRVVFEFGRSEMSLKELAGLGAGSVVALASPPGQPLSLLVNGRRIGQGEPVRIGDALGVRITRLFDA</sequence>
<dbReference type="GO" id="GO:0003774">
    <property type="term" value="F:cytoskeletal motor activity"/>
    <property type="evidence" value="ECO:0007669"/>
    <property type="project" value="InterPro"/>
</dbReference>